<feature type="chain" id="PRO_5021965179" description="Rhamnogalacturonan lyase domain-containing protein" evidence="2">
    <location>
        <begin position="19"/>
        <end position="250"/>
    </location>
</feature>
<evidence type="ECO:0000313" key="4">
    <source>
        <dbReference type="Proteomes" id="UP000316426"/>
    </source>
</evidence>
<accession>A0A518KAP5</accession>
<proteinExistence type="predicted"/>
<dbReference type="Gene3D" id="2.60.40.420">
    <property type="entry name" value="Cupredoxins - blue copper proteins"/>
    <property type="match status" value="1"/>
</dbReference>
<dbReference type="Proteomes" id="UP000316426">
    <property type="component" value="Chromosome"/>
</dbReference>
<dbReference type="KEGG" id="bmei:Spa11_30690"/>
<evidence type="ECO:0000256" key="1">
    <source>
        <dbReference type="SAM" id="MobiDB-lite"/>
    </source>
</evidence>
<dbReference type="RefSeq" id="WP_145113636.1">
    <property type="nucleotide sequence ID" value="NZ_CP036349.1"/>
</dbReference>
<dbReference type="InterPro" id="IPR008972">
    <property type="entry name" value="Cupredoxin"/>
</dbReference>
<keyword evidence="4" id="KW-1185">Reference proteome</keyword>
<reference evidence="3 4" key="1">
    <citation type="submission" date="2019-02" db="EMBL/GenBank/DDBJ databases">
        <title>Deep-cultivation of Planctomycetes and their phenomic and genomic characterization uncovers novel biology.</title>
        <authorList>
            <person name="Wiegand S."/>
            <person name="Jogler M."/>
            <person name="Boedeker C."/>
            <person name="Pinto D."/>
            <person name="Vollmers J."/>
            <person name="Rivas-Marin E."/>
            <person name="Kohn T."/>
            <person name="Peeters S.H."/>
            <person name="Heuer A."/>
            <person name="Rast P."/>
            <person name="Oberbeckmann S."/>
            <person name="Bunk B."/>
            <person name="Jeske O."/>
            <person name="Meyerdierks A."/>
            <person name="Storesund J.E."/>
            <person name="Kallscheuer N."/>
            <person name="Luecker S."/>
            <person name="Lage O.M."/>
            <person name="Pohl T."/>
            <person name="Merkel B.J."/>
            <person name="Hornburger P."/>
            <person name="Mueller R.-W."/>
            <person name="Bruemmer F."/>
            <person name="Labrenz M."/>
            <person name="Spormann A.M."/>
            <person name="Op den Camp H."/>
            <person name="Overmann J."/>
            <person name="Amann R."/>
            <person name="Jetten M.S.M."/>
            <person name="Mascher T."/>
            <person name="Medema M.H."/>
            <person name="Devos D.P."/>
            <person name="Kaster A.-K."/>
            <person name="Ovreas L."/>
            <person name="Rohde M."/>
            <person name="Galperin M.Y."/>
            <person name="Jogler C."/>
        </authorList>
    </citation>
    <scope>NUCLEOTIDE SEQUENCE [LARGE SCALE GENOMIC DNA]</scope>
    <source>
        <strain evidence="3 4">Spa11</strain>
    </source>
</reference>
<name>A0A518KAP5_9BACT</name>
<dbReference type="SUPFAM" id="SSF49503">
    <property type="entry name" value="Cupredoxins"/>
    <property type="match status" value="1"/>
</dbReference>
<dbReference type="AlphaFoldDB" id="A0A518KAP5"/>
<evidence type="ECO:0000313" key="3">
    <source>
        <dbReference type="EMBL" id="QDV74860.1"/>
    </source>
</evidence>
<evidence type="ECO:0008006" key="5">
    <source>
        <dbReference type="Google" id="ProtNLM"/>
    </source>
</evidence>
<protein>
    <recommendedName>
        <fullName evidence="5">Rhamnogalacturonan lyase domain-containing protein</fullName>
    </recommendedName>
</protein>
<sequence length="250" mass="26915" precursor="true">MKFILALTILSVSAVAYAGGVSGRVVVVGDVPAAEPLPPGKDVCCQEAGPVDERVVVGPEGGLANVFVSVEPRRGEPQPPAASDVANSGPNEPVTLTNHGCAFSPRALMVRVGQPLVLANSDPTMHNVDINFVRNRSVNVVVEPDGERRIDLQKPESRPVAVRCNVHTYMRAWIMVRDDPHAAVTDKTGRFELPDLPPGEWRLRFWREGQPLVGLAVGDQSTDDRGEAVLTIPNDGLDLRDLKVAADTLR</sequence>
<gene>
    <name evidence="3" type="ORF">Spa11_30690</name>
</gene>
<organism evidence="3 4">
    <name type="scientific">Botrimarina mediterranea</name>
    <dbReference type="NCBI Taxonomy" id="2528022"/>
    <lineage>
        <taxon>Bacteria</taxon>
        <taxon>Pseudomonadati</taxon>
        <taxon>Planctomycetota</taxon>
        <taxon>Planctomycetia</taxon>
        <taxon>Pirellulales</taxon>
        <taxon>Lacipirellulaceae</taxon>
        <taxon>Botrimarina</taxon>
    </lineage>
</organism>
<dbReference type="EMBL" id="CP036349">
    <property type="protein sequence ID" value="QDV74860.1"/>
    <property type="molecule type" value="Genomic_DNA"/>
</dbReference>
<evidence type="ECO:0000256" key="2">
    <source>
        <dbReference type="SAM" id="SignalP"/>
    </source>
</evidence>
<keyword evidence="2" id="KW-0732">Signal</keyword>
<feature type="region of interest" description="Disordered" evidence="1">
    <location>
        <begin position="72"/>
        <end position="91"/>
    </location>
</feature>
<dbReference type="SUPFAM" id="SSF49464">
    <property type="entry name" value="Carboxypeptidase regulatory domain-like"/>
    <property type="match status" value="1"/>
</dbReference>
<dbReference type="InterPro" id="IPR008969">
    <property type="entry name" value="CarboxyPept-like_regulatory"/>
</dbReference>
<feature type="signal peptide" evidence="2">
    <location>
        <begin position="1"/>
        <end position="18"/>
    </location>
</feature>